<dbReference type="InterPro" id="IPR050563">
    <property type="entry name" value="4-hydroxybenzoyl-CoA_TE"/>
</dbReference>
<organism evidence="1 2">
    <name type="scientific">Ferroglobus placidus (strain DSM 10642 / AEDII12DO)</name>
    <dbReference type="NCBI Taxonomy" id="589924"/>
    <lineage>
        <taxon>Archaea</taxon>
        <taxon>Methanobacteriati</taxon>
        <taxon>Methanobacteriota</taxon>
        <taxon>Archaeoglobi</taxon>
        <taxon>Archaeoglobales</taxon>
        <taxon>Archaeoglobaceae</taxon>
        <taxon>Ferroglobus</taxon>
    </lineage>
</organism>
<dbReference type="Pfam" id="PF13279">
    <property type="entry name" value="4HBT_2"/>
    <property type="match status" value="1"/>
</dbReference>
<dbReference type="STRING" id="589924.Ferp_2009"/>
<evidence type="ECO:0000313" key="2">
    <source>
        <dbReference type="Proteomes" id="UP000002613"/>
    </source>
</evidence>
<name>D3S083_FERPA</name>
<dbReference type="Proteomes" id="UP000002613">
    <property type="component" value="Chromosome"/>
</dbReference>
<proteinExistence type="predicted"/>
<evidence type="ECO:0000313" key="1">
    <source>
        <dbReference type="EMBL" id="ADC66146.1"/>
    </source>
</evidence>
<dbReference type="PaxDb" id="589924-Ferp_2009"/>
<dbReference type="eggNOG" id="arCOG01137">
    <property type="taxonomic scope" value="Archaea"/>
</dbReference>
<dbReference type="PANTHER" id="PTHR31793">
    <property type="entry name" value="4-HYDROXYBENZOYL-COA THIOESTERASE FAMILY MEMBER"/>
    <property type="match status" value="1"/>
</dbReference>
<dbReference type="OrthoDB" id="56956at2157"/>
<dbReference type="AlphaFoldDB" id="D3S083"/>
<dbReference type="RefSeq" id="WP_012966485.1">
    <property type="nucleotide sequence ID" value="NC_013849.1"/>
</dbReference>
<keyword evidence="2" id="KW-1185">Reference proteome</keyword>
<dbReference type="SUPFAM" id="SSF54637">
    <property type="entry name" value="Thioesterase/thiol ester dehydrase-isomerase"/>
    <property type="match status" value="1"/>
</dbReference>
<sequence length="133" mass="15659">MLSFEVEVWFGDVVSFGHVNNVAIARYLETARVKYFMEKLGYKKLEPIFVLRRIEIDYLSPLYLGETAVVEIWVERVGNTSFDFGYRIYEKKSGREVVKAKSVQVWYDVRENKKLPIPEDVKEIMVKDARRGE</sequence>
<dbReference type="InterPro" id="IPR029069">
    <property type="entry name" value="HotDog_dom_sf"/>
</dbReference>
<dbReference type="GO" id="GO:0047617">
    <property type="term" value="F:fatty acyl-CoA hydrolase activity"/>
    <property type="evidence" value="ECO:0007669"/>
    <property type="project" value="TreeGrafter"/>
</dbReference>
<dbReference type="HOGENOM" id="CLU_101141_2_2_2"/>
<protein>
    <submittedName>
        <fullName evidence="1">Thioesterase superfamily protein</fullName>
    </submittedName>
</protein>
<reference evidence="1 2" key="2">
    <citation type="journal article" date="2011" name="Stand. Genomic Sci.">
        <title>Complete genome sequence of Ferroglobus placidus AEDII12DO.</title>
        <authorList>
            <person name="Anderson I."/>
            <person name="Risso C."/>
            <person name="Holmes D."/>
            <person name="Lucas S."/>
            <person name="Copeland A."/>
            <person name="Lapidus A."/>
            <person name="Cheng J.F."/>
            <person name="Bruce D."/>
            <person name="Goodwin L."/>
            <person name="Pitluck S."/>
            <person name="Saunders E."/>
            <person name="Brettin T."/>
            <person name="Detter J.C."/>
            <person name="Han C."/>
            <person name="Tapia R."/>
            <person name="Larimer F."/>
            <person name="Land M."/>
            <person name="Hauser L."/>
            <person name="Woyke T."/>
            <person name="Lovley D."/>
            <person name="Kyrpides N."/>
            <person name="Ivanova N."/>
        </authorList>
    </citation>
    <scope>NUCLEOTIDE SEQUENCE [LARGE SCALE GENOMIC DNA]</scope>
    <source>
        <strain evidence="2">DSM 10642 / AEDII12DO</strain>
    </source>
</reference>
<gene>
    <name evidence="1" type="ordered locus">Ferp_2009</name>
</gene>
<dbReference type="EMBL" id="CP001899">
    <property type="protein sequence ID" value="ADC66146.1"/>
    <property type="molecule type" value="Genomic_DNA"/>
</dbReference>
<accession>D3S083</accession>
<reference evidence="2" key="1">
    <citation type="submission" date="2010-02" db="EMBL/GenBank/DDBJ databases">
        <title>Complete sequence of Ferroglobus placidus DSM 10642.</title>
        <authorList>
            <consortium name="US DOE Joint Genome Institute"/>
            <person name="Lucas S."/>
            <person name="Copeland A."/>
            <person name="Lapidus A."/>
            <person name="Cheng J.-F."/>
            <person name="Bruce D."/>
            <person name="Goodwin L."/>
            <person name="Pitluck S."/>
            <person name="Saunders E."/>
            <person name="Brettin T."/>
            <person name="Detter J.C."/>
            <person name="Han C."/>
            <person name="Tapia R."/>
            <person name="Larimer F."/>
            <person name="Land M."/>
            <person name="Hauser L."/>
            <person name="Kyrpides N."/>
            <person name="Ivanova N."/>
            <person name="Holmes D."/>
            <person name="Lovley D."/>
            <person name="Kyrpides N."/>
            <person name="Anderson I.J."/>
            <person name="Woyke T."/>
        </authorList>
    </citation>
    <scope>NUCLEOTIDE SEQUENCE [LARGE SCALE GENOMIC DNA]</scope>
    <source>
        <strain evidence="2">DSM 10642 / AEDII12DO</strain>
    </source>
</reference>
<dbReference type="CDD" id="cd00586">
    <property type="entry name" value="4HBT"/>
    <property type="match status" value="1"/>
</dbReference>
<dbReference type="KEGG" id="fpl:Ferp_2009"/>
<dbReference type="GeneID" id="8779542"/>
<dbReference type="PANTHER" id="PTHR31793:SF24">
    <property type="entry name" value="LONG-CHAIN ACYL-COA THIOESTERASE FADM"/>
    <property type="match status" value="1"/>
</dbReference>
<dbReference type="Gene3D" id="3.10.129.10">
    <property type="entry name" value="Hotdog Thioesterase"/>
    <property type="match status" value="1"/>
</dbReference>